<dbReference type="Gene3D" id="2.40.160.20">
    <property type="match status" value="1"/>
</dbReference>
<feature type="chain" id="PRO_5009514218" description="Outer membrane protein beta-barrel domain-containing protein" evidence="1">
    <location>
        <begin position="22"/>
        <end position="208"/>
    </location>
</feature>
<dbReference type="AlphaFoldDB" id="A0A1F4RCG5"/>
<comment type="caution">
    <text evidence="2">The sequence shown here is derived from an EMBL/GenBank/DDBJ whole genome shotgun (WGS) entry which is preliminary data.</text>
</comment>
<dbReference type="EMBL" id="METP01000033">
    <property type="protein sequence ID" value="OGC05848.1"/>
    <property type="molecule type" value="Genomic_DNA"/>
</dbReference>
<evidence type="ECO:0000256" key="1">
    <source>
        <dbReference type="SAM" id="SignalP"/>
    </source>
</evidence>
<feature type="signal peptide" evidence="1">
    <location>
        <begin position="1"/>
        <end position="21"/>
    </location>
</feature>
<reference evidence="2 3" key="1">
    <citation type="journal article" date="2016" name="Nat. Commun.">
        <title>Thousands of microbial genomes shed light on interconnected biogeochemical processes in an aquifer system.</title>
        <authorList>
            <person name="Anantharaman K."/>
            <person name="Brown C.T."/>
            <person name="Hug L.A."/>
            <person name="Sharon I."/>
            <person name="Castelle C.J."/>
            <person name="Probst A.J."/>
            <person name="Thomas B.C."/>
            <person name="Singh A."/>
            <person name="Wilkins M.J."/>
            <person name="Karaoz U."/>
            <person name="Brodie E.L."/>
            <person name="Williams K.H."/>
            <person name="Hubbard S.S."/>
            <person name="Banfield J.F."/>
        </authorList>
    </citation>
    <scope>NUCLEOTIDE SEQUENCE [LARGE SCALE GENOMIC DNA]</scope>
</reference>
<dbReference type="Proteomes" id="UP000176938">
    <property type="component" value="Unassembled WGS sequence"/>
</dbReference>
<organism evidence="2 3">
    <name type="scientific">candidate division WOR-1 bacterium RIFCSPLOWO2_02_FULL_46_20</name>
    <dbReference type="NCBI Taxonomy" id="1802567"/>
    <lineage>
        <taxon>Bacteria</taxon>
        <taxon>Bacillati</taxon>
        <taxon>Saganbacteria</taxon>
    </lineage>
</organism>
<gene>
    <name evidence="2" type="ORF">A3H38_06565</name>
</gene>
<sequence>MKSRRVLFLLLFIIATSSALAQKLTPPAIAPALPPIEVATREPISLPPPPSTSEAEFEVPGQETGIYKWGIDSDASASLLLSSAMVLGGRFNILLPDPWQLGTQIGLAEDALEFKTGLGLAIGQTSALPLFAEAVLYLKEKSFYNLDPYVGVGLNYTSKLGSQIFAGVLYDLGIYSGQLGIEAGYQTINLATTQSQGFFLSVIRPIRL</sequence>
<protein>
    <recommendedName>
        <fullName evidence="4">Outer membrane protein beta-barrel domain-containing protein</fullName>
    </recommendedName>
</protein>
<accession>A0A1F4RCG5</accession>
<keyword evidence="1" id="KW-0732">Signal</keyword>
<evidence type="ECO:0008006" key="4">
    <source>
        <dbReference type="Google" id="ProtNLM"/>
    </source>
</evidence>
<proteinExistence type="predicted"/>
<evidence type="ECO:0000313" key="2">
    <source>
        <dbReference type="EMBL" id="OGC05848.1"/>
    </source>
</evidence>
<evidence type="ECO:0000313" key="3">
    <source>
        <dbReference type="Proteomes" id="UP000176938"/>
    </source>
</evidence>
<name>A0A1F4RCG5_UNCSA</name>